<protein>
    <submittedName>
        <fullName evidence="2">Transglutaminase family protein</fullName>
    </submittedName>
</protein>
<dbReference type="Pfam" id="PF01841">
    <property type="entry name" value="Transglut_core"/>
    <property type="match status" value="1"/>
</dbReference>
<evidence type="ECO:0000259" key="1">
    <source>
        <dbReference type="SMART" id="SM00460"/>
    </source>
</evidence>
<dbReference type="AlphaFoldDB" id="A0AAW7XGC2"/>
<evidence type="ECO:0000313" key="5">
    <source>
        <dbReference type="Proteomes" id="UP001177341"/>
    </source>
</evidence>
<dbReference type="Gene3D" id="3.10.620.30">
    <property type="match status" value="1"/>
</dbReference>
<dbReference type="SMART" id="SM00460">
    <property type="entry name" value="TGc"/>
    <property type="match status" value="1"/>
</dbReference>
<dbReference type="EMBL" id="JAUOPG010000001">
    <property type="protein sequence ID" value="MDO6452314.1"/>
    <property type="molecule type" value="Genomic_DNA"/>
</dbReference>
<dbReference type="PANTHER" id="PTHR33490">
    <property type="entry name" value="BLR5614 PROTEIN-RELATED"/>
    <property type="match status" value="1"/>
</dbReference>
<dbReference type="SUPFAM" id="SSF54001">
    <property type="entry name" value="Cysteine proteinases"/>
    <property type="match status" value="1"/>
</dbReference>
<evidence type="ECO:0000313" key="2">
    <source>
        <dbReference type="EMBL" id="MDO6452314.1"/>
    </source>
</evidence>
<comment type="caution">
    <text evidence="2">The sequence shown here is derived from an EMBL/GenBank/DDBJ whole genome shotgun (WGS) entry which is preliminary data.</text>
</comment>
<keyword evidence="5" id="KW-1185">Reference proteome</keyword>
<feature type="domain" description="Transglutaminase-like" evidence="1">
    <location>
        <begin position="177"/>
        <end position="247"/>
    </location>
</feature>
<dbReference type="EMBL" id="JAUYVO010000001">
    <property type="protein sequence ID" value="MDP2521279.1"/>
    <property type="molecule type" value="Genomic_DNA"/>
</dbReference>
<dbReference type="InterPro" id="IPR002931">
    <property type="entry name" value="Transglutaminase-like"/>
</dbReference>
<reference evidence="2" key="1">
    <citation type="submission" date="2023-07" db="EMBL/GenBank/DDBJ databases">
        <title>Genome content predicts the carbon catabolic preferences of heterotrophic bacteria.</title>
        <authorList>
            <person name="Gralka M."/>
        </authorList>
    </citation>
    <scope>NUCLEOTIDE SEQUENCE</scope>
    <source>
        <strain evidence="3">5G01</strain>
        <strain evidence="2">I2M16</strain>
    </source>
</reference>
<dbReference type="RefSeq" id="WP_075172251.1">
    <property type="nucleotide sequence ID" value="NZ_JAHHDZ010000012.1"/>
</dbReference>
<sequence>MIYKIRHITEYKYNSPVSLCYNLAHLVPRHTDNQRCQSTLVHITPKPTYGQKRLDYFGNSTYYFSLEEPHKSLTIDVTSEISTDPIFSSMNLDMGVSCGDAKHLLKTATDPDVIQAREFVMDSPMIKRSEELRAYAADLFDDNRPLLSAAMALTSKIFSEFKYDPESTTVATPLNEAFELKHGVCQDFAHVAIGCLRSLGFAARYISGYLETLPPPGQVKLIGADASHAWFAVYSPGEGWFEFDPTNDNMPGEQHITAAWGRDYSDVTPLQGVIFEGGGSQILSVSVDVQRVEAI</sequence>
<dbReference type="PANTHER" id="PTHR33490:SF7">
    <property type="entry name" value="BLR2979 PROTEIN"/>
    <property type="match status" value="1"/>
</dbReference>
<dbReference type="InterPro" id="IPR038765">
    <property type="entry name" value="Papain-like_cys_pep_sf"/>
</dbReference>
<dbReference type="Proteomes" id="UP001177341">
    <property type="component" value="Unassembled WGS sequence"/>
</dbReference>
<accession>A0AAW7XGC2</accession>
<evidence type="ECO:0000313" key="3">
    <source>
        <dbReference type="EMBL" id="MDP2521279.1"/>
    </source>
</evidence>
<dbReference type="Proteomes" id="UP001169862">
    <property type="component" value="Unassembled WGS sequence"/>
</dbReference>
<dbReference type="Pfam" id="PF08379">
    <property type="entry name" value="Bact_transglu_N"/>
    <property type="match status" value="1"/>
</dbReference>
<evidence type="ECO:0000313" key="4">
    <source>
        <dbReference type="Proteomes" id="UP001169862"/>
    </source>
</evidence>
<proteinExistence type="predicted"/>
<organism evidence="2 4">
    <name type="scientific">Neptunomonas phycophila</name>
    <dbReference type="NCBI Taxonomy" id="1572645"/>
    <lineage>
        <taxon>Bacteria</taxon>
        <taxon>Pseudomonadati</taxon>
        <taxon>Pseudomonadota</taxon>
        <taxon>Gammaproteobacteria</taxon>
        <taxon>Oceanospirillales</taxon>
        <taxon>Oceanospirillaceae</taxon>
        <taxon>Neptunomonas</taxon>
    </lineage>
</organism>
<dbReference type="InterPro" id="IPR013589">
    <property type="entry name" value="Bac_transglu_N"/>
</dbReference>
<gene>
    <name evidence="2" type="ORF">Q4490_01945</name>
    <name evidence="3" type="ORF">Q8W30_01745</name>
</gene>
<name>A0AAW7XGC2_9GAMM</name>